<reference evidence="1 2" key="1">
    <citation type="submission" date="2016-06" db="EMBL/GenBank/DDBJ databases">
        <authorList>
            <person name="Kjaerup R.B."/>
            <person name="Dalgaard T.S."/>
            <person name="Juul-Madsen H.R."/>
        </authorList>
    </citation>
    <scope>NUCLEOTIDE SEQUENCE [LARGE SCALE GENOMIC DNA]</scope>
</reference>
<gene>
    <name evidence="1" type="ORF">ZT3D7_G4017</name>
</gene>
<proteinExistence type="predicted"/>
<accession>A0A1X7RPF6</accession>
<dbReference type="EMBL" id="LT853694">
    <property type="protein sequence ID" value="SMQ48867.1"/>
    <property type="molecule type" value="Genomic_DNA"/>
</dbReference>
<evidence type="ECO:0000313" key="1">
    <source>
        <dbReference type="EMBL" id="SMQ48867.1"/>
    </source>
</evidence>
<dbReference type="AlphaFoldDB" id="A0A1X7RPF6"/>
<protein>
    <submittedName>
        <fullName evidence="1">Uncharacterized protein</fullName>
    </submittedName>
</protein>
<sequence length="81" mass="8660">MPQPDLRVSISLVGSQLYSHRISVCTLPTFVGLNAVSYITGHAPAMSADYDEYFTTHVTTDHGASEAVLNSQTSDPSSSNN</sequence>
<dbReference type="Proteomes" id="UP000215127">
    <property type="component" value="Chromosome 3"/>
</dbReference>
<name>A0A1X7RPF6_ZYMT9</name>
<evidence type="ECO:0000313" key="2">
    <source>
        <dbReference type="Proteomes" id="UP000215127"/>
    </source>
</evidence>
<organism evidence="1 2">
    <name type="scientific">Zymoseptoria tritici (strain ST99CH_3D7)</name>
    <dbReference type="NCBI Taxonomy" id="1276538"/>
    <lineage>
        <taxon>Eukaryota</taxon>
        <taxon>Fungi</taxon>
        <taxon>Dikarya</taxon>
        <taxon>Ascomycota</taxon>
        <taxon>Pezizomycotina</taxon>
        <taxon>Dothideomycetes</taxon>
        <taxon>Dothideomycetidae</taxon>
        <taxon>Mycosphaerellales</taxon>
        <taxon>Mycosphaerellaceae</taxon>
        <taxon>Zymoseptoria</taxon>
    </lineage>
</organism>
<keyword evidence="2" id="KW-1185">Reference proteome</keyword>